<dbReference type="SUPFAM" id="SSF50965">
    <property type="entry name" value="Galactose oxidase, central domain"/>
    <property type="match status" value="1"/>
</dbReference>
<keyword evidence="2" id="KW-1185">Reference proteome</keyword>
<sequence>MYGDSTGLYAGTQLSGKALKYDFDRGKWDVIYAHPFDSLGLYNVYGIAIYQGRPVVCLAGFEDSTDKRDENIKLAIVMETDTGWADITYDYDSSKEYPMQFHKGIELNGKLYTISGARGLWRYDGSWKRLARIPHPSWATWVPAYDTSDIALDIVVHKEKIYVIGEKAASDILEYDEGSDSWNPIDSVIETYDETIDTTDPFADPYRGHRVYKNGPYRRFSLASDGKHLFVAGSNAAPYVYMGEYGEPYGNEEKGWRWVLATCVPT</sequence>
<evidence type="ECO:0000313" key="2">
    <source>
        <dbReference type="Proteomes" id="UP000184275"/>
    </source>
</evidence>
<dbReference type="RefSeq" id="WP_073304814.1">
    <property type="nucleotide sequence ID" value="NZ_FRAW01000019.1"/>
</dbReference>
<evidence type="ECO:0008006" key="3">
    <source>
        <dbReference type="Google" id="ProtNLM"/>
    </source>
</evidence>
<protein>
    <recommendedName>
        <fullName evidence="3">Kelch motif-containing protein</fullName>
    </recommendedName>
</protein>
<dbReference type="AlphaFoldDB" id="A0A1M6VKZ7"/>
<gene>
    <name evidence="1" type="ORF">SAMN05720469_11918</name>
</gene>
<name>A0A1M6VKZ7_9BACT</name>
<dbReference type="Gene3D" id="2.120.10.80">
    <property type="entry name" value="Kelch-type beta propeller"/>
    <property type="match status" value="1"/>
</dbReference>
<dbReference type="InterPro" id="IPR011043">
    <property type="entry name" value="Gal_Oxase/kelch_b-propeller"/>
</dbReference>
<dbReference type="InterPro" id="IPR015915">
    <property type="entry name" value="Kelch-typ_b-propeller"/>
</dbReference>
<dbReference type="Proteomes" id="UP000184275">
    <property type="component" value="Unassembled WGS sequence"/>
</dbReference>
<organism evidence="1 2">
    <name type="scientific">Fibrobacter intestinalis</name>
    <dbReference type="NCBI Taxonomy" id="28122"/>
    <lineage>
        <taxon>Bacteria</taxon>
        <taxon>Pseudomonadati</taxon>
        <taxon>Fibrobacterota</taxon>
        <taxon>Fibrobacteria</taxon>
        <taxon>Fibrobacterales</taxon>
        <taxon>Fibrobacteraceae</taxon>
        <taxon>Fibrobacter</taxon>
    </lineage>
</organism>
<reference evidence="2" key="1">
    <citation type="submission" date="2016-11" db="EMBL/GenBank/DDBJ databases">
        <authorList>
            <person name="Varghese N."/>
            <person name="Submissions S."/>
        </authorList>
    </citation>
    <scope>NUCLEOTIDE SEQUENCE [LARGE SCALE GENOMIC DNA]</scope>
    <source>
        <strain evidence="2">UWOS</strain>
    </source>
</reference>
<accession>A0A1M6VKZ7</accession>
<proteinExistence type="predicted"/>
<dbReference type="EMBL" id="FRAW01000019">
    <property type="protein sequence ID" value="SHK82172.1"/>
    <property type="molecule type" value="Genomic_DNA"/>
</dbReference>
<evidence type="ECO:0000313" key="1">
    <source>
        <dbReference type="EMBL" id="SHK82172.1"/>
    </source>
</evidence>